<reference evidence="1 2" key="1">
    <citation type="journal article" date="2006" name="Science">
        <title>The genome of black cottonwood, Populus trichocarpa (Torr. &amp; Gray).</title>
        <authorList>
            <person name="Tuskan G.A."/>
            <person name="Difazio S."/>
            <person name="Jansson S."/>
            <person name="Bohlmann J."/>
            <person name="Grigoriev I."/>
            <person name="Hellsten U."/>
            <person name="Putnam N."/>
            <person name="Ralph S."/>
            <person name="Rombauts S."/>
            <person name="Salamov A."/>
            <person name="Schein J."/>
            <person name="Sterck L."/>
            <person name="Aerts A."/>
            <person name="Bhalerao R.R."/>
            <person name="Bhalerao R.P."/>
            <person name="Blaudez D."/>
            <person name="Boerjan W."/>
            <person name="Brun A."/>
            <person name="Brunner A."/>
            <person name="Busov V."/>
            <person name="Campbell M."/>
            <person name="Carlson J."/>
            <person name="Chalot M."/>
            <person name="Chapman J."/>
            <person name="Chen G.L."/>
            <person name="Cooper D."/>
            <person name="Coutinho P.M."/>
            <person name="Couturier J."/>
            <person name="Covert S."/>
            <person name="Cronk Q."/>
            <person name="Cunningham R."/>
            <person name="Davis J."/>
            <person name="Degroeve S."/>
            <person name="Dejardin A."/>
            <person name="Depamphilis C."/>
            <person name="Detter J."/>
            <person name="Dirks B."/>
            <person name="Dubchak I."/>
            <person name="Duplessis S."/>
            <person name="Ehlting J."/>
            <person name="Ellis B."/>
            <person name="Gendler K."/>
            <person name="Goodstein D."/>
            <person name="Gribskov M."/>
            <person name="Grimwood J."/>
            <person name="Groover A."/>
            <person name="Gunter L."/>
            <person name="Hamberger B."/>
            <person name="Heinze B."/>
            <person name="Helariutta Y."/>
            <person name="Henrissat B."/>
            <person name="Holligan D."/>
            <person name="Holt R."/>
            <person name="Huang W."/>
            <person name="Islam-Faridi N."/>
            <person name="Jones S."/>
            <person name="Jones-Rhoades M."/>
            <person name="Jorgensen R."/>
            <person name="Joshi C."/>
            <person name="Kangasjarvi J."/>
            <person name="Karlsson J."/>
            <person name="Kelleher C."/>
            <person name="Kirkpatrick R."/>
            <person name="Kirst M."/>
            <person name="Kohler A."/>
            <person name="Kalluri U."/>
            <person name="Larimer F."/>
            <person name="Leebens-Mack J."/>
            <person name="Leple J.C."/>
            <person name="Locascio P."/>
            <person name="Lou Y."/>
            <person name="Lucas S."/>
            <person name="Martin F."/>
            <person name="Montanini B."/>
            <person name="Napoli C."/>
            <person name="Nelson D.R."/>
            <person name="Nelson C."/>
            <person name="Nieminen K."/>
            <person name="Nilsson O."/>
            <person name="Pereda V."/>
            <person name="Peter G."/>
            <person name="Philippe R."/>
            <person name="Pilate G."/>
            <person name="Poliakov A."/>
            <person name="Razumovskaya J."/>
            <person name="Richardson P."/>
            <person name="Rinaldi C."/>
            <person name="Ritland K."/>
            <person name="Rouze P."/>
            <person name="Ryaboy D."/>
            <person name="Schmutz J."/>
            <person name="Schrader J."/>
            <person name="Segerman B."/>
            <person name="Shin H."/>
            <person name="Siddiqui A."/>
            <person name="Sterky F."/>
            <person name="Terry A."/>
            <person name="Tsai C.J."/>
            <person name="Uberbacher E."/>
            <person name="Unneberg P."/>
            <person name="Vahala J."/>
            <person name="Wall K."/>
            <person name="Wessler S."/>
            <person name="Yang G."/>
            <person name="Yin T."/>
            <person name="Douglas C."/>
            <person name="Marra M."/>
            <person name="Sandberg G."/>
            <person name="Van de Peer Y."/>
            <person name="Rokhsar D."/>
        </authorList>
    </citation>
    <scope>NUCLEOTIDE SEQUENCE [LARGE SCALE GENOMIC DNA]</scope>
    <source>
        <strain evidence="2">cv. Nisqually</strain>
    </source>
</reference>
<keyword evidence="2" id="KW-1185">Reference proteome</keyword>
<proteinExistence type="predicted"/>
<accession>A0ACC0SYZ7</accession>
<organism evidence="1 2">
    <name type="scientific">Populus trichocarpa</name>
    <name type="common">Western balsam poplar</name>
    <name type="synonym">Populus balsamifera subsp. trichocarpa</name>
    <dbReference type="NCBI Taxonomy" id="3694"/>
    <lineage>
        <taxon>Eukaryota</taxon>
        <taxon>Viridiplantae</taxon>
        <taxon>Streptophyta</taxon>
        <taxon>Embryophyta</taxon>
        <taxon>Tracheophyta</taxon>
        <taxon>Spermatophyta</taxon>
        <taxon>Magnoliopsida</taxon>
        <taxon>eudicotyledons</taxon>
        <taxon>Gunneridae</taxon>
        <taxon>Pentapetalae</taxon>
        <taxon>rosids</taxon>
        <taxon>fabids</taxon>
        <taxon>Malpighiales</taxon>
        <taxon>Salicaceae</taxon>
        <taxon>Saliceae</taxon>
        <taxon>Populus</taxon>
    </lineage>
</organism>
<comment type="caution">
    <text evidence="1">The sequence shown here is derived from an EMBL/GenBank/DDBJ whole genome shotgun (WGS) entry which is preliminary data.</text>
</comment>
<evidence type="ECO:0000313" key="1">
    <source>
        <dbReference type="EMBL" id="KAI9394499.1"/>
    </source>
</evidence>
<sequence>MTLIFPLTTPEMTMAQSPPLYLLAILFFALLFKGTSSTQQNHNKLKSLHYFVLCEHATRNKTGYIIVNGVAGPNLPHTTSTLGTLHVFREPMIVTSDPSSKVAVTV</sequence>
<dbReference type="EMBL" id="CM009294">
    <property type="protein sequence ID" value="KAI9394499.1"/>
    <property type="molecule type" value="Genomic_DNA"/>
</dbReference>
<protein>
    <submittedName>
        <fullName evidence="1">Uncharacterized protein</fullName>
    </submittedName>
</protein>
<name>A0ACC0SYZ7_POPTR</name>
<gene>
    <name evidence="1" type="ORF">POPTR_005G100750v4</name>
</gene>
<evidence type="ECO:0000313" key="2">
    <source>
        <dbReference type="Proteomes" id="UP000006729"/>
    </source>
</evidence>
<dbReference type="Proteomes" id="UP000006729">
    <property type="component" value="Chromosome 5"/>
</dbReference>